<reference evidence="4" key="1">
    <citation type="journal article" date="2019" name="Int. J. Syst. Evol. Microbiol.">
        <title>The Global Catalogue of Microorganisms (GCM) 10K type strain sequencing project: providing services to taxonomists for standard genome sequencing and annotation.</title>
        <authorList>
            <consortium name="The Broad Institute Genomics Platform"/>
            <consortium name="The Broad Institute Genome Sequencing Center for Infectious Disease"/>
            <person name="Wu L."/>
            <person name="Ma J."/>
        </authorList>
    </citation>
    <scope>NUCLEOTIDE SEQUENCE [LARGE SCALE GENOMIC DNA]</scope>
    <source>
        <strain evidence="4">CGMCC 1.11013</strain>
    </source>
</reference>
<evidence type="ECO:0000313" key="3">
    <source>
        <dbReference type="EMBL" id="GGD72529.1"/>
    </source>
</evidence>
<name>A0ABQ1RNJ5_9BURK</name>
<proteinExistence type="predicted"/>
<keyword evidence="4" id="KW-1185">Reference proteome</keyword>
<dbReference type="InterPro" id="IPR017745">
    <property type="entry name" value="BcsE"/>
</dbReference>
<dbReference type="EMBL" id="BMEG01000004">
    <property type="protein sequence ID" value="GGD72529.1"/>
    <property type="molecule type" value="Genomic_DNA"/>
</dbReference>
<organism evidence="3 4">
    <name type="scientific">Caballeronia grimmiae</name>
    <dbReference type="NCBI Taxonomy" id="1071679"/>
    <lineage>
        <taxon>Bacteria</taxon>
        <taxon>Pseudomonadati</taxon>
        <taxon>Pseudomonadota</taxon>
        <taxon>Betaproteobacteria</taxon>
        <taxon>Burkholderiales</taxon>
        <taxon>Burkholderiaceae</taxon>
        <taxon>Caballeronia</taxon>
    </lineage>
</organism>
<evidence type="ECO:0000256" key="1">
    <source>
        <dbReference type="NCBIfam" id="TIGR03369"/>
    </source>
</evidence>
<evidence type="ECO:0000313" key="4">
    <source>
        <dbReference type="Proteomes" id="UP000597138"/>
    </source>
</evidence>
<dbReference type="NCBIfam" id="TIGR03369">
    <property type="entry name" value="cellulose_bcsE"/>
    <property type="match status" value="1"/>
</dbReference>
<dbReference type="Proteomes" id="UP000597138">
    <property type="component" value="Unassembled WGS sequence"/>
</dbReference>
<gene>
    <name evidence="3" type="ORF">GCM10010985_28730</name>
</gene>
<evidence type="ECO:0000256" key="2">
    <source>
        <dbReference type="SAM" id="MobiDB-lite"/>
    </source>
</evidence>
<dbReference type="RefSeq" id="WP_229753925.1">
    <property type="nucleotide sequence ID" value="NZ_BMEG01000004.1"/>
</dbReference>
<feature type="region of interest" description="Disordered" evidence="2">
    <location>
        <begin position="554"/>
        <end position="579"/>
    </location>
</feature>
<sequence length="631" mass="67962">MNPPKSAAVQPDAASPRAPGVLSALAQFARARLSRAADTPARLGIDALPDDLATLEHGALYAVQLAPRSPECDALIWETVRAAGERPVTVVLARERAQAAARLRELGFSGSATPGWPRRLNVLAMPDEPVSRDDAAPNREAPPALARLFGGLRALRRFGLRRDALFIVEGAQRWFTWTDPAALAREARLLADWCATQRITMLLLLGDDAAAPESDVSPDFDEASDKPSGRELNGACAGVARVRRTDGELSWQVDFWRAGKALVTGDTRALRFTAEGRLSVASPESKSAAMRIAHDEDRVVVCRAVTGDEPWVPRNWELLDDRDAVVAACRDARAATVVLAHHNGAQLEQLCEAVHALRRRSGRALKIVVVERGEFLRHQYELLMLSLGANAVVGRDTPFSRLESMLQSVQGQLYTRPLMPDYRTALAASLADAALGYLNVAAFCAQAQAALARGAMLRLPHVLAKLALPPALAHVDALGQCRPRRAGDVFTADAAHLYVFLFGCRRSDADAALARIFTAPVDGIAEKVTYLSNEGIAAELDALDAANRRTPAADYSDLFAGPTPADQAASPAARAAEPESVRRVRAELDALHDVLEHEARGHRADLTVAAEAMPRVRRAVPARMPVAGSRN</sequence>
<comment type="caution">
    <text evidence="3">The sequence shown here is derived from an EMBL/GenBank/DDBJ whole genome shotgun (WGS) entry which is preliminary data.</text>
</comment>
<accession>A0ABQ1RNJ5</accession>
<dbReference type="Pfam" id="PF10995">
    <property type="entry name" value="CBP_BcsE"/>
    <property type="match status" value="1"/>
</dbReference>
<protein>
    <recommendedName>
        <fullName evidence="1">Cellulose biosynthesis protein BcsE</fullName>
    </recommendedName>
</protein>